<dbReference type="SUPFAM" id="SSF46894">
    <property type="entry name" value="C-terminal effector domain of the bipartite response regulators"/>
    <property type="match status" value="1"/>
</dbReference>
<dbReference type="InterPro" id="IPR016032">
    <property type="entry name" value="Sig_transdc_resp-reg_C-effctor"/>
</dbReference>
<evidence type="ECO:0000256" key="2">
    <source>
        <dbReference type="ARBA" id="ARBA00023125"/>
    </source>
</evidence>
<dbReference type="Proteomes" id="UP000244037">
    <property type="component" value="Unassembled WGS sequence"/>
</dbReference>
<dbReference type="GO" id="GO:0006355">
    <property type="term" value="P:regulation of DNA-templated transcription"/>
    <property type="evidence" value="ECO:0007669"/>
    <property type="project" value="InterPro"/>
</dbReference>
<dbReference type="InterPro" id="IPR000792">
    <property type="entry name" value="Tscrpt_reg_LuxR_C"/>
</dbReference>
<keyword evidence="2" id="KW-0238">DNA-binding</keyword>
<keyword evidence="6" id="KW-1185">Reference proteome</keyword>
<reference evidence="5 6" key="1">
    <citation type="submission" date="2018-04" db="EMBL/GenBank/DDBJ databases">
        <title>Genomic Encyclopedia of Archaeal and Bacterial Type Strains, Phase II (KMG-II): from individual species to whole genera.</title>
        <authorList>
            <person name="Goeker M."/>
        </authorList>
    </citation>
    <scope>NUCLEOTIDE SEQUENCE [LARGE SCALE GENOMIC DNA]</scope>
    <source>
        <strain evidence="5 6">DSM 19783</strain>
    </source>
</reference>
<evidence type="ECO:0000256" key="1">
    <source>
        <dbReference type="ARBA" id="ARBA00023015"/>
    </source>
</evidence>
<dbReference type="InterPro" id="IPR036693">
    <property type="entry name" value="TF_LuxR_autoind-bd_dom_sf"/>
</dbReference>
<name>A0A8E3AR25_9RHOB</name>
<evidence type="ECO:0000256" key="3">
    <source>
        <dbReference type="ARBA" id="ARBA00023163"/>
    </source>
</evidence>
<dbReference type="PRINTS" id="PR00038">
    <property type="entry name" value="HTHLUXR"/>
</dbReference>
<proteinExistence type="predicted"/>
<dbReference type="OrthoDB" id="3679796at2"/>
<dbReference type="Pfam" id="PF03472">
    <property type="entry name" value="Autoind_bind"/>
    <property type="match status" value="1"/>
</dbReference>
<dbReference type="EMBL" id="QAYC01000006">
    <property type="protein sequence ID" value="PTW49867.1"/>
    <property type="molecule type" value="Genomic_DNA"/>
</dbReference>
<dbReference type="InterPro" id="IPR005143">
    <property type="entry name" value="TF_LuxR_autoind-bd_dom"/>
</dbReference>
<comment type="caution">
    <text evidence="5">The sequence shown here is derived from an EMBL/GenBank/DDBJ whole genome shotgun (WGS) entry which is preliminary data.</text>
</comment>
<dbReference type="PANTHER" id="PTHR44688:SF16">
    <property type="entry name" value="DNA-BINDING TRANSCRIPTIONAL ACTIVATOR DEVR_DOSR"/>
    <property type="match status" value="1"/>
</dbReference>
<evidence type="ECO:0000313" key="6">
    <source>
        <dbReference type="Proteomes" id="UP000244037"/>
    </source>
</evidence>
<dbReference type="Pfam" id="PF00196">
    <property type="entry name" value="GerE"/>
    <property type="match status" value="1"/>
</dbReference>
<gene>
    <name evidence="5" type="ORF">C8N38_106128</name>
</gene>
<feature type="domain" description="HTH luxR-type" evidence="4">
    <location>
        <begin position="178"/>
        <end position="243"/>
    </location>
</feature>
<dbReference type="SUPFAM" id="SSF75516">
    <property type="entry name" value="Pheromone-binding domain of LuxR-like quorum-sensing transcription factors"/>
    <property type="match status" value="1"/>
</dbReference>
<dbReference type="CDD" id="cd06170">
    <property type="entry name" value="LuxR_C_like"/>
    <property type="match status" value="1"/>
</dbReference>
<dbReference type="Gene3D" id="3.30.450.80">
    <property type="entry name" value="Transcription factor LuxR-like, autoinducer-binding domain"/>
    <property type="match status" value="1"/>
</dbReference>
<evidence type="ECO:0000259" key="4">
    <source>
        <dbReference type="PROSITE" id="PS50043"/>
    </source>
</evidence>
<dbReference type="SMART" id="SM00421">
    <property type="entry name" value="HTH_LUXR"/>
    <property type="match status" value="1"/>
</dbReference>
<dbReference type="PROSITE" id="PS50043">
    <property type="entry name" value="HTH_LUXR_2"/>
    <property type="match status" value="1"/>
</dbReference>
<dbReference type="AlphaFoldDB" id="A0A8E3AR25"/>
<dbReference type="Gene3D" id="1.10.10.10">
    <property type="entry name" value="Winged helix-like DNA-binding domain superfamily/Winged helix DNA-binding domain"/>
    <property type="match status" value="1"/>
</dbReference>
<evidence type="ECO:0000313" key="5">
    <source>
        <dbReference type="EMBL" id="PTW49867.1"/>
    </source>
</evidence>
<protein>
    <submittedName>
        <fullName evidence="5">LuxR family transcriptional activator of bioluminescence operon/LuxR family quorum-sensing transcriptional regulator LasR</fullName>
    </submittedName>
</protein>
<dbReference type="PANTHER" id="PTHR44688">
    <property type="entry name" value="DNA-BINDING TRANSCRIPTIONAL ACTIVATOR DEVR_DOSR"/>
    <property type="match status" value="1"/>
</dbReference>
<keyword evidence="3" id="KW-0804">Transcription</keyword>
<dbReference type="InterPro" id="IPR036388">
    <property type="entry name" value="WH-like_DNA-bd_sf"/>
</dbReference>
<sequence length="247" mass="27131">MSFDTQGLDFAGTLRAQRSFDAAWQVFNDHLCAHGVSHAIYAQVPSVRVRSISREMIYRSTYPEGFTQRYASEGMVDHDPRAHYCESNAEAPLVWNRPGDKLAVDPGARDVLDLCEDYGLSFGMTLPLSHRSPLNRAGMGLSFAARTQAEAEDIVADSAGAILSTAALFHALAQTPDIAADMIRLSLRERECLLWSAAGLRNKEIAFRLSISEKTVEHHMASAMKKLHALNRTHAVARALILGLIAP</sequence>
<dbReference type="RefSeq" id="WP_108026871.1">
    <property type="nucleotide sequence ID" value="NZ_QAYC01000006.1"/>
</dbReference>
<keyword evidence="1" id="KW-0805">Transcription regulation</keyword>
<dbReference type="GO" id="GO:0003677">
    <property type="term" value="F:DNA binding"/>
    <property type="evidence" value="ECO:0007669"/>
    <property type="project" value="UniProtKB-KW"/>
</dbReference>
<accession>A0A8E3AR25</accession>
<organism evidence="5 6">
    <name type="scientific">Rhodovulum kholense</name>
    <dbReference type="NCBI Taxonomy" id="453584"/>
    <lineage>
        <taxon>Bacteria</taxon>
        <taxon>Pseudomonadati</taxon>
        <taxon>Pseudomonadota</taxon>
        <taxon>Alphaproteobacteria</taxon>
        <taxon>Rhodobacterales</taxon>
        <taxon>Paracoccaceae</taxon>
        <taxon>Rhodovulum</taxon>
    </lineage>
</organism>
<dbReference type="PROSITE" id="PS00622">
    <property type="entry name" value="HTH_LUXR_1"/>
    <property type="match status" value="1"/>
</dbReference>